<name>A0A543IVQ5_9ACTN</name>
<dbReference type="InterPro" id="IPR036259">
    <property type="entry name" value="MFS_trans_sf"/>
</dbReference>
<dbReference type="PANTHER" id="PTHR23542">
    <property type="match status" value="1"/>
</dbReference>
<evidence type="ECO:0000313" key="3">
    <source>
        <dbReference type="Proteomes" id="UP000319213"/>
    </source>
</evidence>
<keyword evidence="3" id="KW-1185">Reference proteome</keyword>
<organism evidence="2 3">
    <name type="scientific">Thermopolyspora flexuosa</name>
    <dbReference type="NCBI Taxonomy" id="103836"/>
    <lineage>
        <taxon>Bacteria</taxon>
        <taxon>Bacillati</taxon>
        <taxon>Actinomycetota</taxon>
        <taxon>Actinomycetes</taxon>
        <taxon>Streptosporangiales</taxon>
        <taxon>Streptosporangiaceae</taxon>
        <taxon>Thermopolyspora</taxon>
    </lineage>
</organism>
<protein>
    <submittedName>
        <fullName evidence="2">Putative MFS family arabinose efflux permease</fullName>
    </submittedName>
</protein>
<feature type="transmembrane region" description="Helical" evidence="1">
    <location>
        <begin position="79"/>
        <end position="99"/>
    </location>
</feature>
<dbReference type="EMBL" id="VFPQ01000001">
    <property type="protein sequence ID" value="TQM74658.1"/>
    <property type="molecule type" value="Genomic_DNA"/>
</dbReference>
<feature type="transmembrane region" description="Helical" evidence="1">
    <location>
        <begin position="211"/>
        <end position="230"/>
    </location>
</feature>
<dbReference type="PANTHER" id="PTHR23542:SF1">
    <property type="entry name" value="MAJOR FACILITATOR SUPERFAMILY (MFS) PROFILE DOMAIN-CONTAINING PROTEIN"/>
    <property type="match status" value="1"/>
</dbReference>
<keyword evidence="1" id="KW-0472">Membrane</keyword>
<keyword evidence="1" id="KW-0812">Transmembrane</keyword>
<feature type="transmembrane region" description="Helical" evidence="1">
    <location>
        <begin position="105"/>
        <end position="127"/>
    </location>
</feature>
<evidence type="ECO:0000313" key="2">
    <source>
        <dbReference type="EMBL" id="TQM74658.1"/>
    </source>
</evidence>
<dbReference type="Proteomes" id="UP000319213">
    <property type="component" value="Unassembled WGS sequence"/>
</dbReference>
<sequence length="411" mass="42048">MVGPYRDLFRTPGVKGFVITGFLGRMPMSMHGIGVVLLISAVTGSYATAGALSGAVAIAFALAAPLSGRLVDMFGQARVLIPLSLLHGAALVAFMLLVHAEAPTWTLFAAGVVAGAAAPSLGSMVRARWTHLLGGSGRLHTAFSFESVADEVIFVSGPTIVTGLATLVSPYAGLVLALVLGVGGTIAFALQRRTEPPVRRGEGVRHRGSPILIPGVALLAAVFLAMGSVFGSADVITVAYAEANGAKGAAGPMLAAFAGGSLVSGLWFGGRAWRIPLRTRYLRALLVFAVGLTPILLVRGNLAMATALFGAGLAISPTIITGYALIERLVPSHLLTEGMAWISTALGFGVAVGSWAGGRLTDLYGPGDAYLYSFLSGLVAVAIAYAGSALLRTPDDPARSVLQTPTGEGRS</sequence>
<evidence type="ECO:0000256" key="1">
    <source>
        <dbReference type="SAM" id="Phobius"/>
    </source>
</evidence>
<keyword evidence="1" id="KW-1133">Transmembrane helix</keyword>
<dbReference type="OrthoDB" id="9180256at2"/>
<reference evidence="2 3" key="1">
    <citation type="submission" date="2019-06" db="EMBL/GenBank/DDBJ databases">
        <title>Sequencing the genomes of 1000 actinobacteria strains.</title>
        <authorList>
            <person name="Klenk H.-P."/>
        </authorList>
    </citation>
    <scope>NUCLEOTIDE SEQUENCE [LARGE SCALE GENOMIC DNA]</scope>
    <source>
        <strain evidence="2 3">DSM 43186</strain>
    </source>
</reference>
<comment type="caution">
    <text evidence="2">The sequence shown here is derived from an EMBL/GenBank/DDBJ whole genome shotgun (WGS) entry which is preliminary data.</text>
</comment>
<proteinExistence type="predicted"/>
<feature type="transmembrane region" description="Helical" evidence="1">
    <location>
        <begin position="250"/>
        <end position="269"/>
    </location>
</feature>
<feature type="transmembrane region" description="Helical" evidence="1">
    <location>
        <begin position="46"/>
        <end position="67"/>
    </location>
</feature>
<dbReference type="AlphaFoldDB" id="A0A543IVQ5"/>
<dbReference type="InterPro" id="IPR011701">
    <property type="entry name" value="MFS"/>
</dbReference>
<gene>
    <name evidence="2" type="ORF">FHX40_1339</name>
</gene>
<feature type="transmembrane region" description="Helical" evidence="1">
    <location>
        <begin position="281"/>
        <end position="298"/>
    </location>
</feature>
<dbReference type="Gene3D" id="1.20.1250.20">
    <property type="entry name" value="MFS general substrate transporter like domains"/>
    <property type="match status" value="2"/>
</dbReference>
<dbReference type="GO" id="GO:0022857">
    <property type="term" value="F:transmembrane transporter activity"/>
    <property type="evidence" value="ECO:0007669"/>
    <property type="project" value="InterPro"/>
</dbReference>
<accession>A0A543IVQ5</accession>
<feature type="transmembrane region" description="Helical" evidence="1">
    <location>
        <begin position="338"/>
        <end position="357"/>
    </location>
</feature>
<feature type="transmembrane region" description="Helical" evidence="1">
    <location>
        <begin position="369"/>
        <end position="391"/>
    </location>
</feature>
<dbReference type="Pfam" id="PF07690">
    <property type="entry name" value="MFS_1"/>
    <property type="match status" value="1"/>
</dbReference>
<dbReference type="SUPFAM" id="SSF103473">
    <property type="entry name" value="MFS general substrate transporter"/>
    <property type="match status" value="1"/>
</dbReference>
<feature type="transmembrane region" description="Helical" evidence="1">
    <location>
        <begin position="304"/>
        <end position="326"/>
    </location>
</feature>
<feature type="transmembrane region" description="Helical" evidence="1">
    <location>
        <begin position="171"/>
        <end position="190"/>
    </location>
</feature>